<keyword evidence="4 8" id="KW-0547">Nucleotide-binding</keyword>
<evidence type="ECO:0000256" key="4">
    <source>
        <dbReference type="ARBA" id="ARBA00022741"/>
    </source>
</evidence>
<evidence type="ECO:0000256" key="9">
    <source>
        <dbReference type="SAM" id="MobiDB-lite"/>
    </source>
</evidence>
<dbReference type="InterPro" id="IPR048611">
    <property type="entry name" value="KATNA1_MIT"/>
</dbReference>
<dbReference type="Ensembl" id="ENSBIXT00005049406.1">
    <property type="protein sequence ID" value="ENSBIXP00005039640.1"/>
    <property type="gene ID" value="ENSBIXG00005022093.1"/>
</dbReference>
<protein>
    <submittedName>
        <fullName evidence="11">Katanin catalytic subunit A1</fullName>
    </submittedName>
</protein>
<keyword evidence="3" id="KW-0493">Microtubule</keyword>
<evidence type="ECO:0000256" key="1">
    <source>
        <dbReference type="ARBA" id="ARBA00004245"/>
    </source>
</evidence>
<evidence type="ECO:0000313" key="12">
    <source>
        <dbReference type="Proteomes" id="UP000314981"/>
    </source>
</evidence>
<dbReference type="Pfam" id="PF00004">
    <property type="entry name" value="AAA"/>
    <property type="match status" value="1"/>
</dbReference>
<dbReference type="GO" id="GO:0005524">
    <property type="term" value="F:ATP binding"/>
    <property type="evidence" value="ECO:0007669"/>
    <property type="project" value="UniProtKB-KW"/>
</dbReference>
<evidence type="ECO:0000256" key="7">
    <source>
        <dbReference type="ARBA" id="ARBA00023235"/>
    </source>
</evidence>
<dbReference type="SMART" id="SM00382">
    <property type="entry name" value="AAA"/>
    <property type="match status" value="1"/>
</dbReference>
<gene>
    <name evidence="11" type="primary">KATNA1</name>
</gene>
<dbReference type="InterPro" id="IPR003960">
    <property type="entry name" value="ATPase_AAA_CS"/>
</dbReference>
<dbReference type="SUPFAM" id="SSF52540">
    <property type="entry name" value="P-loop containing nucleoside triphosphate hydrolases"/>
    <property type="match status" value="1"/>
</dbReference>
<dbReference type="AlphaFoldDB" id="A0A4W2EEE3"/>
<dbReference type="InterPro" id="IPR003959">
    <property type="entry name" value="ATPase_AAA_core"/>
</dbReference>
<evidence type="ECO:0000256" key="6">
    <source>
        <dbReference type="ARBA" id="ARBA00023212"/>
    </source>
</evidence>
<dbReference type="Proteomes" id="UP000314981">
    <property type="component" value="Chromosome 9"/>
</dbReference>
<dbReference type="PROSITE" id="PS00674">
    <property type="entry name" value="AAA"/>
    <property type="match status" value="1"/>
</dbReference>
<dbReference type="Pfam" id="PF21126">
    <property type="entry name" value="KATNA1_MIT"/>
    <property type="match status" value="1"/>
</dbReference>
<dbReference type="Ensembl" id="ENSBIXT00000029528.1">
    <property type="protein sequence ID" value="ENSBIXP00000037609.1"/>
    <property type="gene ID" value="ENSBIXG00000006550.1"/>
</dbReference>
<keyword evidence="6" id="KW-0206">Cytoskeleton</keyword>
<dbReference type="InterPro" id="IPR003593">
    <property type="entry name" value="AAA+_ATPase"/>
</dbReference>
<comment type="similarity">
    <text evidence="8">Belongs to the AAA ATPase family.</text>
</comment>
<dbReference type="GeneTree" id="ENSGT00940000156638"/>
<keyword evidence="12" id="KW-1185">Reference proteome</keyword>
<feature type="region of interest" description="Disordered" evidence="9">
    <location>
        <begin position="87"/>
        <end position="175"/>
    </location>
</feature>
<evidence type="ECO:0000256" key="8">
    <source>
        <dbReference type="RuleBase" id="RU003651"/>
    </source>
</evidence>
<dbReference type="Gene3D" id="1.20.58.80">
    <property type="entry name" value="Phosphotransferase system, lactose/cellobiose-type IIA subunit"/>
    <property type="match status" value="1"/>
</dbReference>
<evidence type="ECO:0000256" key="3">
    <source>
        <dbReference type="ARBA" id="ARBA00022701"/>
    </source>
</evidence>
<feature type="compositionally biased region" description="Basic and acidic residues" evidence="9">
    <location>
        <begin position="144"/>
        <end position="168"/>
    </location>
</feature>
<evidence type="ECO:0000259" key="10">
    <source>
        <dbReference type="SMART" id="SM00382"/>
    </source>
</evidence>
<dbReference type="GO" id="GO:0016853">
    <property type="term" value="F:isomerase activity"/>
    <property type="evidence" value="ECO:0007669"/>
    <property type="project" value="UniProtKB-KW"/>
</dbReference>
<keyword evidence="7" id="KW-0413">Isomerase</keyword>
<dbReference type="PANTHER" id="PTHR23074">
    <property type="entry name" value="AAA DOMAIN-CONTAINING"/>
    <property type="match status" value="1"/>
</dbReference>
<keyword evidence="2" id="KW-0963">Cytoplasm</keyword>
<feature type="domain" description="AAA+ ATPase" evidence="10">
    <location>
        <begin position="165"/>
        <end position="307"/>
    </location>
</feature>
<reference evidence="12 13" key="1">
    <citation type="submission" date="2018-11" db="EMBL/GenBank/DDBJ databases">
        <title>Haplotype-resolved cattle genomes.</title>
        <authorList>
            <person name="Low W.Y."/>
            <person name="Tearle R."/>
            <person name="Bickhart D.M."/>
            <person name="Rosen B.D."/>
            <person name="Koren S."/>
            <person name="Rhie A."/>
            <person name="Hiendleder S."/>
            <person name="Phillippy A.M."/>
            <person name="Smith T.P.L."/>
            <person name="Williams J.L."/>
        </authorList>
    </citation>
    <scope>NUCLEOTIDE SEQUENCE [LARGE SCALE GENOMIC DNA]</scope>
</reference>
<evidence type="ECO:0000256" key="5">
    <source>
        <dbReference type="ARBA" id="ARBA00022840"/>
    </source>
</evidence>
<dbReference type="InterPro" id="IPR050304">
    <property type="entry name" value="MT-severing_AAA_ATPase"/>
</dbReference>
<evidence type="ECO:0000313" key="11">
    <source>
        <dbReference type="Ensembl" id="ENSBIXP00000037609.1"/>
    </source>
</evidence>
<dbReference type="InterPro" id="IPR027417">
    <property type="entry name" value="P-loop_NTPase"/>
</dbReference>
<dbReference type="CDD" id="cd21748">
    <property type="entry name" value="Kp60-NTD"/>
    <property type="match status" value="1"/>
</dbReference>
<comment type="subcellular location">
    <subcellularLocation>
        <location evidence="1">Cytoplasm</location>
        <location evidence="1">Cytoskeleton</location>
    </subcellularLocation>
</comment>
<dbReference type="GO" id="GO:0051013">
    <property type="term" value="P:microtubule severing"/>
    <property type="evidence" value="ECO:0007669"/>
    <property type="project" value="TreeGrafter"/>
</dbReference>
<dbReference type="Gene3D" id="3.40.50.300">
    <property type="entry name" value="P-loop containing nucleotide triphosphate hydrolases"/>
    <property type="match status" value="1"/>
</dbReference>
<sequence length="311" mass="35256">MSLLMISENVKLAREYALLGNYDSAMVYYQGVLDQMNKYLYSVKDTYLQQKWQQVWQEINVEAKHVKDIMKTLESFKLDSTPLKAAQHELPASEGEVWSLPVPAERRPSPGPRKRQSSQYSDPKPQGNRPSTAVRVHRPSTHNLHNDRGKAVRSREKKEQNKGREEKGVLMVGPPGTGKTLLAKAVATECKTTFFNVSSSTLTSKYRGESEKLVRLLFEMARFYSPATIFIDEIDSICSRRGTSEEHEASRRVKAELLVQMDGVGGASENDDPSKMVMVLAATNFPWDIDEALRRRLEKRIYIPLPSGMHP</sequence>
<dbReference type="GO" id="GO:0016887">
    <property type="term" value="F:ATP hydrolysis activity"/>
    <property type="evidence" value="ECO:0007669"/>
    <property type="project" value="InterPro"/>
</dbReference>
<dbReference type="PANTHER" id="PTHR23074:SF71">
    <property type="entry name" value="KATANIN P60 ATPASE-CONTAINING SUBUNIT A1"/>
    <property type="match status" value="1"/>
</dbReference>
<name>A0A4W2EEE3_BOBOX</name>
<dbReference type="FunFam" id="3.40.50.300:FF:000159">
    <property type="entry name" value="Katanin p60 ATPase-containing subunit A1"/>
    <property type="match status" value="1"/>
</dbReference>
<keyword evidence="5 8" id="KW-0067">ATP-binding</keyword>
<dbReference type="FunFam" id="1.20.58.80:FF:000003">
    <property type="entry name" value="Katanin p60 ATPase-containing subunit A1"/>
    <property type="match status" value="1"/>
</dbReference>
<dbReference type="Proteomes" id="UP000429181">
    <property type="component" value="Chromosome 9"/>
</dbReference>
<accession>A0A4W2EEE3</accession>
<proteinExistence type="inferred from homology"/>
<organism evidence="11 12">
    <name type="scientific">Bos indicus x Bos taurus</name>
    <name type="common">Hybrid cattle</name>
    <dbReference type="NCBI Taxonomy" id="30522"/>
    <lineage>
        <taxon>Eukaryota</taxon>
        <taxon>Metazoa</taxon>
        <taxon>Chordata</taxon>
        <taxon>Craniata</taxon>
        <taxon>Vertebrata</taxon>
        <taxon>Euteleostomi</taxon>
        <taxon>Mammalia</taxon>
        <taxon>Eutheria</taxon>
        <taxon>Laurasiatheria</taxon>
        <taxon>Artiodactyla</taxon>
        <taxon>Ruminantia</taxon>
        <taxon>Pecora</taxon>
        <taxon>Bovidae</taxon>
        <taxon>Bovinae</taxon>
        <taxon>Bos</taxon>
    </lineage>
</organism>
<dbReference type="GO" id="GO:0005874">
    <property type="term" value="C:microtubule"/>
    <property type="evidence" value="ECO:0007669"/>
    <property type="project" value="UniProtKB-KW"/>
</dbReference>
<evidence type="ECO:0000313" key="13">
    <source>
        <dbReference type="Proteomes" id="UP000429181"/>
    </source>
</evidence>
<evidence type="ECO:0000256" key="2">
    <source>
        <dbReference type="ARBA" id="ARBA00022490"/>
    </source>
</evidence>
<reference evidence="11" key="2">
    <citation type="submission" date="2025-05" db="UniProtKB">
        <authorList>
            <consortium name="Ensembl"/>
        </authorList>
    </citation>
    <scope>IDENTIFICATION</scope>
</reference>